<proteinExistence type="predicted"/>
<dbReference type="SUPFAM" id="SSF48403">
    <property type="entry name" value="Ankyrin repeat"/>
    <property type="match status" value="1"/>
</dbReference>
<keyword evidence="4" id="KW-0677">Repeat</keyword>
<evidence type="ECO:0000256" key="10">
    <source>
        <dbReference type="SAM" id="MobiDB-lite"/>
    </source>
</evidence>
<dbReference type="PANTHER" id="PTHR10117:SF54">
    <property type="entry name" value="TRANSIENT RECEPTOR POTENTIAL-GAMMA PROTEIN"/>
    <property type="match status" value="1"/>
</dbReference>
<evidence type="ECO:0000256" key="8">
    <source>
        <dbReference type="ARBA" id="ARBA00023136"/>
    </source>
</evidence>
<evidence type="ECO:0000256" key="6">
    <source>
        <dbReference type="ARBA" id="ARBA00023043"/>
    </source>
</evidence>
<dbReference type="GO" id="GO:0051480">
    <property type="term" value="P:regulation of cytosolic calcium ion concentration"/>
    <property type="evidence" value="ECO:0007669"/>
    <property type="project" value="TreeGrafter"/>
</dbReference>
<feature type="compositionally biased region" description="Basic and acidic residues" evidence="10">
    <location>
        <begin position="1122"/>
        <end position="1137"/>
    </location>
</feature>
<evidence type="ECO:0000313" key="14">
    <source>
        <dbReference type="EMBL" id="KAK3775671.1"/>
    </source>
</evidence>
<evidence type="ECO:0000259" key="13">
    <source>
        <dbReference type="SMART" id="SM01420"/>
    </source>
</evidence>
<evidence type="ECO:0000256" key="12">
    <source>
        <dbReference type="SAM" id="SignalP"/>
    </source>
</evidence>
<dbReference type="SMART" id="SM00248">
    <property type="entry name" value="ANK"/>
    <property type="match status" value="2"/>
</dbReference>
<protein>
    <recommendedName>
        <fullName evidence="13">Transient receptor ion channel domain-containing protein</fullName>
    </recommendedName>
</protein>
<dbReference type="AlphaFoldDB" id="A0AAE0ZV70"/>
<dbReference type="PRINTS" id="PR01097">
    <property type="entry name" value="TRNSRECEPTRP"/>
</dbReference>
<evidence type="ECO:0000256" key="5">
    <source>
        <dbReference type="ARBA" id="ARBA00022989"/>
    </source>
</evidence>
<feature type="transmembrane region" description="Helical" evidence="11">
    <location>
        <begin position="718"/>
        <end position="737"/>
    </location>
</feature>
<dbReference type="InterPro" id="IPR036770">
    <property type="entry name" value="Ankyrin_rpt-contain_sf"/>
</dbReference>
<reference evidence="14" key="1">
    <citation type="journal article" date="2023" name="G3 (Bethesda)">
        <title>A reference genome for the long-term kleptoplast-retaining sea slug Elysia crispata morphotype clarki.</title>
        <authorList>
            <person name="Eastman K.E."/>
            <person name="Pendleton A.L."/>
            <person name="Shaikh M.A."/>
            <person name="Suttiyut T."/>
            <person name="Ogas R."/>
            <person name="Tomko P."/>
            <person name="Gavelis G."/>
            <person name="Widhalm J.R."/>
            <person name="Wisecaver J.H."/>
        </authorList>
    </citation>
    <scope>NUCLEOTIDE SEQUENCE</scope>
    <source>
        <strain evidence="14">ECLA1</strain>
    </source>
</reference>
<dbReference type="InterPro" id="IPR002153">
    <property type="entry name" value="TRPC_channel"/>
</dbReference>
<feature type="transmembrane region" description="Helical" evidence="11">
    <location>
        <begin position="422"/>
        <end position="440"/>
    </location>
</feature>
<evidence type="ECO:0000256" key="9">
    <source>
        <dbReference type="ARBA" id="ARBA00023303"/>
    </source>
</evidence>
<dbReference type="Pfam" id="PF00520">
    <property type="entry name" value="Ion_trans"/>
    <property type="match status" value="1"/>
</dbReference>
<feature type="signal peptide" evidence="12">
    <location>
        <begin position="1"/>
        <end position="16"/>
    </location>
</feature>
<evidence type="ECO:0000256" key="11">
    <source>
        <dbReference type="SAM" id="Phobius"/>
    </source>
</evidence>
<keyword evidence="5 11" id="KW-1133">Transmembrane helix</keyword>
<accession>A0AAE0ZV70</accession>
<feature type="region of interest" description="Disordered" evidence="10">
    <location>
        <begin position="1013"/>
        <end position="1074"/>
    </location>
</feature>
<keyword evidence="12" id="KW-0732">Signal</keyword>
<feature type="transmembrane region" description="Helical" evidence="11">
    <location>
        <begin position="585"/>
        <end position="607"/>
    </location>
</feature>
<keyword evidence="9" id="KW-0407">Ion channel</keyword>
<evidence type="ECO:0000313" key="15">
    <source>
        <dbReference type="Proteomes" id="UP001283361"/>
    </source>
</evidence>
<dbReference type="Pfam" id="PF00023">
    <property type="entry name" value="Ank"/>
    <property type="match status" value="1"/>
</dbReference>
<organism evidence="14 15">
    <name type="scientific">Elysia crispata</name>
    <name type="common">lettuce slug</name>
    <dbReference type="NCBI Taxonomy" id="231223"/>
    <lineage>
        <taxon>Eukaryota</taxon>
        <taxon>Metazoa</taxon>
        <taxon>Spiralia</taxon>
        <taxon>Lophotrochozoa</taxon>
        <taxon>Mollusca</taxon>
        <taxon>Gastropoda</taxon>
        <taxon>Heterobranchia</taxon>
        <taxon>Euthyneura</taxon>
        <taxon>Panpulmonata</taxon>
        <taxon>Sacoglossa</taxon>
        <taxon>Placobranchoidea</taxon>
        <taxon>Plakobranchidae</taxon>
        <taxon>Elysia</taxon>
    </lineage>
</organism>
<evidence type="ECO:0000256" key="7">
    <source>
        <dbReference type="ARBA" id="ARBA00023065"/>
    </source>
</evidence>
<dbReference type="Gene3D" id="1.25.40.20">
    <property type="entry name" value="Ankyrin repeat-containing domain"/>
    <property type="match status" value="1"/>
</dbReference>
<dbReference type="SMART" id="SM01420">
    <property type="entry name" value="TRP_2"/>
    <property type="match status" value="1"/>
</dbReference>
<sequence>MAIFALLAACLPLGLPAKLTDEERVFLNAAYLGDVGIVRQSLEDSVESSLNVNCVDYMGRNALHLAIDSEKLDVIEILLDNLSFNCIEEALLHAISKGTTKIVKIIIEHPNFMAGEDKLRRMGGGDAFFRLEEKSQFPPDITPLILAAHYNNHEIIQMFLSRNHTIEKPHPISCNCEDCVTKQNYDSLKRSRSRLNAYRALASPAYMALSSPDPIMTTFELRQEMMKLAEVEKEFKSEYLNMVEQCMNFACELMDLCRGTQEVEAVLSESDEGTERDPLARLKMAIRYMEKKFVAHPNCQQHMTSIWYGSEMGFLQSLNGFWQFLYLVLFLPAIPFMCVLYIIAPGSKFGAIMRCPVTKFITHTTSHMCFLILLAAATFRITESNVAITNSTDVNHHRYAHLSYEEKTQSLLKETLRPASTLITHVQICIVFWILGLLWIECKQIYVSGARSYIMDYYNAMDFAVLSMYLCSYVLRFFTEYKVAEADRCFNATSRANYFLAARNFSHFDILVDDIRQSKFSPEKYFMEASRFQWDQYDPEIVSDVLFAIANVISFARTTQLMPAFEVLGPLQISLGRMIGDITRFMVLFTLVLFAFMVGLHNLYWYYGAQMIKMEVNGQLVAVPAAKAFQGLQQTFSSLFWSMFGQVSIGDISINHPKANGVRQCMTLDGDRSRIYCADGPINPSLKNLSVHNSPPLYTPENPQMQNSTSLVETVGNYLFGIYHVVIIIVLINMLIAMMSHSFEDIQTDCDVEWKFARTKLWLNYMDEGSTLPVPFNMIPTPKSMIYGWQATKDMFAPNGEVADSIRIKRQTFLKKRREKVCKNMELKPDDTSYSDIMHRLVKRYLFKLERAKDEKDIEGHGNIRAEEVEIWDPDNGPPPPVPEVSSRIPYATPPIPEEDEDNSHIRAHSKRKGCSRSHLRRHSSTNVPVATTLAIPQLDAIQRSQKLLDMRLQQLQANHKETNRLQDDVEFIRRLMAENQKALCNVVQALANIQGEIVSLVQCLKPQPKTQLQPQMKISAHPLPPPPPSSTTNTGGGASGSRRGSEGEGGRRGSGSSTVHQDGFLLIPNNTHSPVVTDSVQKLATAMATSSSAGGALIGSVAHEVEAGMLLWGNNAHNRRERGGSGDKGLKRDSRKESRKRSGRGEDDESHV</sequence>
<evidence type="ECO:0000256" key="1">
    <source>
        <dbReference type="ARBA" id="ARBA00004141"/>
    </source>
</evidence>
<keyword evidence="7" id="KW-0406">Ion transport</keyword>
<evidence type="ECO:0000256" key="3">
    <source>
        <dbReference type="ARBA" id="ARBA00022692"/>
    </source>
</evidence>
<dbReference type="GO" id="GO:0070679">
    <property type="term" value="F:inositol 1,4,5 trisphosphate binding"/>
    <property type="evidence" value="ECO:0007669"/>
    <property type="project" value="TreeGrafter"/>
</dbReference>
<feature type="chain" id="PRO_5042117956" description="Transient receptor ion channel domain-containing protein" evidence="12">
    <location>
        <begin position="17"/>
        <end position="1153"/>
    </location>
</feature>
<dbReference type="Pfam" id="PF08344">
    <property type="entry name" value="TRP_2"/>
    <property type="match status" value="1"/>
</dbReference>
<feature type="transmembrane region" description="Helical" evidence="11">
    <location>
        <begin position="321"/>
        <end position="344"/>
    </location>
</feature>
<dbReference type="EMBL" id="JAWDGP010003292">
    <property type="protein sequence ID" value="KAK3775671.1"/>
    <property type="molecule type" value="Genomic_DNA"/>
</dbReference>
<keyword evidence="6" id="KW-0040">ANK repeat</keyword>
<dbReference type="Proteomes" id="UP001283361">
    <property type="component" value="Unassembled WGS sequence"/>
</dbReference>
<feature type="transmembrane region" description="Helical" evidence="11">
    <location>
        <begin position="460"/>
        <end position="478"/>
    </location>
</feature>
<comment type="subcellular location">
    <subcellularLocation>
        <location evidence="1">Membrane</location>
        <topology evidence="1">Multi-pass membrane protein</topology>
    </subcellularLocation>
</comment>
<comment type="caution">
    <text evidence="14">The sequence shown here is derived from an EMBL/GenBank/DDBJ whole genome shotgun (WGS) entry which is preliminary data.</text>
</comment>
<feature type="region of interest" description="Disordered" evidence="10">
    <location>
        <begin position="1117"/>
        <end position="1153"/>
    </location>
</feature>
<keyword evidence="2" id="KW-0813">Transport</keyword>
<dbReference type="GO" id="GO:0005886">
    <property type="term" value="C:plasma membrane"/>
    <property type="evidence" value="ECO:0007669"/>
    <property type="project" value="TreeGrafter"/>
</dbReference>
<keyword evidence="15" id="KW-1185">Reference proteome</keyword>
<name>A0AAE0ZV70_9GAST</name>
<keyword evidence="3 11" id="KW-0812">Transmembrane</keyword>
<keyword evidence="8 11" id="KW-0472">Membrane</keyword>
<dbReference type="GO" id="GO:0015279">
    <property type="term" value="F:store-operated calcium channel activity"/>
    <property type="evidence" value="ECO:0007669"/>
    <property type="project" value="TreeGrafter"/>
</dbReference>
<dbReference type="GO" id="GO:0034703">
    <property type="term" value="C:cation channel complex"/>
    <property type="evidence" value="ECO:0007669"/>
    <property type="project" value="TreeGrafter"/>
</dbReference>
<dbReference type="InterPro" id="IPR002110">
    <property type="entry name" value="Ankyrin_rpt"/>
</dbReference>
<dbReference type="InterPro" id="IPR013555">
    <property type="entry name" value="TRP_dom"/>
</dbReference>
<feature type="domain" description="Transient receptor ion channel" evidence="13">
    <location>
        <begin position="174"/>
        <end position="236"/>
    </location>
</feature>
<dbReference type="InterPro" id="IPR005821">
    <property type="entry name" value="Ion_trans_dom"/>
</dbReference>
<evidence type="ECO:0000256" key="2">
    <source>
        <dbReference type="ARBA" id="ARBA00022448"/>
    </source>
</evidence>
<gene>
    <name evidence="14" type="ORF">RRG08_049850</name>
</gene>
<dbReference type="PANTHER" id="PTHR10117">
    <property type="entry name" value="TRANSIENT RECEPTOR POTENTIAL CHANNEL"/>
    <property type="match status" value="1"/>
</dbReference>
<evidence type="ECO:0000256" key="4">
    <source>
        <dbReference type="ARBA" id="ARBA00022737"/>
    </source>
</evidence>